<reference evidence="2" key="1">
    <citation type="journal article" date="2024" name="Proc. Natl. Acad. Sci. U.S.A.">
        <title>Extraordinary preservation of gene collinearity over three hundred million years revealed in homosporous lycophytes.</title>
        <authorList>
            <person name="Li C."/>
            <person name="Wickell D."/>
            <person name="Kuo L.Y."/>
            <person name="Chen X."/>
            <person name="Nie B."/>
            <person name="Liao X."/>
            <person name="Peng D."/>
            <person name="Ji J."/>
            <person name="Jenkins J."/>
            <person name="Williams M."/>
            <person name="Shu S."/>
            <person name="Plott C."/>
            <person name="Barry K."/>
            <person name="Rajasekar S."/>
            <person name="Grimwood J."/>
            <person name="Han X."/>
            <person name="Sun S."/>
            <person name="Hou Z."/>
            <person name="He W."/>
            <person name="Dai G."/>
            <person name="Sun C."/>
            <person name="Schmutz J."/>
            <person name="Leebens-Mack J.H."/>
            <person name="Li F.W."/>
            <person name="Wang L."/>
        </authorList>
    </citation>
    <scope>NUCLEOTIDE SEQUENCE [LARGE SCALE GENOMIC DNA]</scope>
    <source>
        <strain evidence="2">cv. PW_Plant_1</strain>
    </source>
</reference>
<dbReference type="Proteomes" id="UP001162992">
    <property type="component" value="Chromosome 7"/>
</dbReference>
<proteinExistence type="predicted"/>
<organism evidence="1 2">
    <name type="scientific">Diphasiastrum complanatum</name>
    <name type="common">Issler's clubmoss</name>
    <name type="synonym">Lycopodium complanatum</name>
    <dbReference type="NCBI Taxonomy" id="34168"/>
    <lineage>
        <taxon>Eukaryota</taxon>
        <taxon>Viridiplantae</taxon>
        <taxon>Streptophyta</taxon>
        <taxon>Embryophyta</taxon>
        <taxon>Tracheophyta</taxon>
        <taxon>Lycopodiopsida</taxon>
        <taxon>Lycopodiales</taxon>
        <taxon>Lycopodiaceae</taxon>
        <taxon>Lycopodioideae</taxon>
        <taxon>Diphasiastrum</taxon>
    </lineage>
</organism>
<evidence type="ECO:0000313" key="1">
    <source>
        <dbReference type="EMBL" id="KAJ7549143.1"/>
    </source>
</evidence>
<evidence type="ECO:0000313" key="2">
    <source>
        <dbReference type="Proteomes" id="UP001162992"/>
    </source>
</evidence>
<protein>
    <submittedName>
        <fullName evidence="1">Uncharacterized protein</fullName>
    </submittedName>
</protein>
<name>A0ACC2D4R6_DIPCM</name>
<accession>A0ACC2D4R6</accession>
<sequence>MMLRTPPSKRPRWVPATQNEQEPDVDAAADDRLNLLPNSEVEVEVALPGETASELVPYNGGRFSEPLLQNPHHRAYLAGGAEEEDVEWDSLRCSYKCRSMVKSEVLETLNLRERQLVECEAVLQSLKEDINNKEVENNRLIEKVNELEQEVAAKSGQEDALRRQRATEFEKAEVRFRKQLARCNELQASLQEEIKKKAEAEHKASTVEAQLIAVKAGGEKAANNAARELHQLKEEIQKIYVEKEIAVSRLKSEIEFEKRRVQGARAEAEAFQFQCKELENYVAKILDEKRDLDHQLSDAVAKASSKSLTDASEAEVLVRHLRKELENCYDLVQAADVAEAKRMKQFHANVELLREQLESETQRANRTEAALADHVDLQLRVKSLETELEAWKEILNELPDVQCRADVPRKMAELQREAVAALAKVGESTVKLVEMQTTAQKGETIKQHDSSDIVAARAEVDELKDKVMRLERQVSRLIKERDGLKSILASYDEEEAVLVRQTSSTNGVAPISTPEKAKQLRIQQLEVSLADAQKTIKQMENDLEKRGQLVKEHRHKADLLVVDLKKAEDKIKRVEQDGDQLRKEISVLEHKLGCGHFNPAKTKVLRLREKLETSNQESSDSTQGIAPEVELPRPHDAAENVVDSCNNYTEEDAQLASKIASLEQEITVLRKRETRYKQVFADKIFTFRNACALIFGYELVMNEEADSTVTLFALTSIYSKDRDMEKIEFRYVADRIEMLANAYTSRTEIARQVTTFVQGFKSIPAFTANLTLELFNRTTIG</sequence>
<gene>
    <name evidence="1" type="ORF">O6H91_07G042100</name>
</gene>
<dbReference type="EMBL" id="CM055098">
    <property type="protein sequence ID" value="KAJ7549143.1"/>
    <property type="molecule type" value="Genomic_DNA"/>
</dbReference>
<keyword evidence="2" id="KW-1185">Reference proteome</keyword>
<comment type="caution">
    <text evidence="1">The sequence shown here is derived from an EMBL/GenBank/DDBJ whole genome shotgun (WGS) entry which is preliminary data.</text>
</comment>